<feature type="transmembrane region" description="Helical" evidence="1">
    <location>
        <begin position="95"/>
        <end position="118"/>
    </location>
</feature>
<dbReference type="PANTHER" id="PTHR21666:SF285">
    <property type="entry name" value="M23 FAMILY METALLOPEPTIDASE"/>
    <property type="match status" value="1"/>
</dbReference>
<comment type="caution">
    <text evidence="3">The sequence shown here is derived from an EMBL/GenBank/DDBJ whole genome shotgun (WGS) entry which is preliminary data.</text>
</comment>
<dbReference type="InterPro" id="IPR011055">
    <property type="entry name" value="Dup_hybrid_motif"/>
</dbReference>
<evidence type="ECO:0000313" key="4">
    <source>
        <dbReference type="Proteomes" id="UP000031972"/>
    </source>
</evidence>
<accession>A0A0C2SAX8</accession>
<reference evidence="3 4" key="1">
    <citation type="submission" date="2015-01" db="EMBL/GenBank/DDBJ databases">
        <title>Jeotgalibacillus campisalis genome sequencing.</title>
        <authorList>
            <person name="Goh K.M."/>
            <person name="Chan K.-G."/>
            <person name="Yaakop A.S."/>
            <person name="Ee R."/>
            <person name="Gan H.M."/>
            <person name="Chan C.S."/>
        </authorList>
    </citation>
    <scope>NUCLEOTIDE SEQUENCE [LARGE SCALE GENOMIC DNA]</scope>
    <source>
        <strain evidence="3 4">SF-57</strain>
    </source>
</reference>
<name>A0A0C2SAX8_9BACL</name>
<dbReference type="AlphaFoldDB" id="A0A0C2SAX8"/>
<evidence type="ECO:0000256" key="1">
    <source>
        <dbReference type="SAM" id="Phobius"/>
    </source>
</evidence>
<keyword evidence="1" id="KW-0472">Membrane</keyword>
<dbReference type="OrthoDB" id="9809488at2"/>
<feature type="transmembrane region" description="Helical" evidence="1">
    <location>
        <begin position="6"/>
        <end position="21"/>
    </location>
</feature>
<dbReference type="EMBL" id="JXRR01000008">
    <property type="protein sequence ID" value="KIL51094.1"/>
    <property type="molecule type" value="Genomic_DNA"/>
</dbReference>
<dbReference type="InterPro" id="IPR050570">
    <property type="entry name" value="Cell_wall_metabolism_enzyme"/>
</dbReference>
<feature type="transmembrane region" description="Helical" evidence="1">
    <location>
        <begin position="54"/>
        <end position="74"/>
    </location>
</feature>
<gene>
    <name evidence="3" type="ORF">KR50_09750</name>
</gene>
<keyword evidence="1" id="KW-1133">Transmembrane helix</keyword>
<dbReference type="RefSeq" id="WP_041055468.1">
    <property type="nucleotide sequence ID" value="NZ_JXRR01000008.1"/>
</dbReference>
<proteinExistence type="predicted"/>
<keyword evidence="4" id="KW-1185">Reference proteome</keyword>
<dbReference type="Pfam" id="PF01551">
    <property type="entry name" value="Peptidase_M23"/>
    <property type="match status" value="1"/>
</dbReference>
<dbReference type="PATRIC" id="fig|220754.4.peg.994"/>
<dbReference type="Proteomes" id="UP000031972">
    <property type="component" value="Unassembled WGS sequence"/>
</dbReference>
<protein>
    <submittedName>
        <fullName evidence="3">Cell wall endopeptidase, family M23/M37</fullName>
    </submittedName>
</protein>
<dbReference type="PANTHER" id="PTHR21666">
    <property type="entry name" value="PEPTIDASE-RELATED"/>
    <property type="match status" value="1"/>
</dbReference>
<dbReference type="SUPFAM" id="SSF51261">
    <property type="entry name" value="Duplicated hybrid motif"/>
    <property type="match status" value="1"/>
</dbReference>
<keyword evidence="1" id="KW-0812">Transmembrane</keyword>
<organism evidence="3 4">
    <name type="scientific">Jeotgalibacillus campisalis</name>
    <dbReference type="NCBI Taxonomy" id="220754"/>
    <lineage>
        <taxon>Bacteria</taxon>
        <taxon>Bacillati</taxon>
        <taxon>Bacillota</taxon>
        <taxon>Bacilli</taxon>
        <taxon>Bacillales</taxon>
        <taxon>Caryophanaceae</taxon>
        <taxon>Jeotgalibacillus</taxon>
    </lineage>
</organism>
<dbReference type="CDD" id="cd12797">
    <property type="entry name" value="M23_peptidase"/>
    <property type="match status" value="1"/>
</dbReference>
<evidence type="ECO:0000313" key="3">
    <source>
        <dbReference type="EMBL" id="KIL51094.1"/>
    </source>
</evidence>
<dbReference type="InterPro" id="IPR016047">
    <property type="entry name" value="M23ase_b-sheet_dom"/>
</dbReference>
<evidence type="ECO:0000259" key="2">
    <source>
        <dbReference type="Pfam" id="PF01551"/>
    </source>
</evidence>
<feature type="domain" description="M23ase beta-sheet core" evidence="2">
    <location>
        <begin position="189"/>
        <end position="283"/>
    </location>
</feature>
<feature type="transmembrane region" description="Helical" evidence="1">
    <location>
        <begin position="30"/>
        <end position="48"/>
    </location>
</feature>
<dbReference type="Gene3D" id="2.70.70.10">
    <property type="entry name" value="Glucose Permease (Domain IIA)"/>
    <property type="match status" value="1"/>
</dbReference>
<dbReference type="GO" id="GO:0004222">
    <property type="term" value="F:metalloendopeptidase activity"/>
    <property type="evidence" value="ECO:0007669"/>
    <property type="project" value="TreeGrafter"/>
</dbReference>
<sequence>MIWFQAIINIILPVYFLWWAYKTDQVSRRLWFAEVLSGAMFIGFIFVISPWHIYFYYLRYVWLLLFVIAVVLSYQKVKDKPLKGPKNDGSYKFSMGLNVILAVYFGVFLSQGISGYFLNSSDREEAIELDFPLKDGVYSVGQGGAHTAINYHHSHPSQAYAYDILQINGWGLRANGLTPSENSAYHIYGQSLYSPCTGTVTAAVDEYEDIPPLEPPSEVEEPAGNHVIINCKDTEVLIAHIKPGTVAVEEGNEVESGDILGEIGNTGNTTEPHLHIHAERDGEGVPITFDGRFLKRNSLIFN</sequence>